<reference evidence="3" key="1">
    <citation type="submission" date="2022-12" db="EMBL/GenBank/DDBJ databases">
        <title>Reference genome sequencing for broad-spectrum identification of bacterial and archaeal isolates by mass spectrometry.</title>
        <authorList>
            <person name="Sekiguchi Y."/>
            <person name="Tourlousse D.M."/>
        </authorList>
    </citation>
    <scope>NUCLEOTIDE SEQUENCE</scope>
    <source>
        <strain evidence="3">H2</strain>
    </source>
</reference>
<keyword evidence="4" id="KW-1185">Reference proteome</keyword>
<evidence type="ECO:0000313" key="3">
    <source>
        <dbReference type="EMBL" id="GLI37384.1"/>
    </source>
</evidence>
<feature type="domain" description="Glycosyltransferase 2-like" evidence="2">
    <location>
        <begin position="47"/>
        <end position="156"/>
    </location>
</feature>
<dbReference type="RefSeq" id="WP_343213605.1">
    <property type="nucleotide sequence ID" value="NZ_JAHCZI010000008.1"/>
</dbReference>
<evidence type="ECO:0000259" key="2">
    <source>
        <dbReference type="Pfam" id="PF00535"/>
    </source>
</evidence>
<evidence type="ECO:0000256" key="1">
    <source>
        <dbReference type="SAM" id="Phobius"/>
    </source>
</evidence>
<dbReference type="Proteomes" id="UP001144352">
    <property type="component" value="Unassembled WGS sequence"/>
</dbReference>
<keyword evidence="1" id="KW-0812">Transmembrane</keyword>
<keyword evidence="1" id="KW-0472">Membrane</keyword>
<name>A0A9W6FYG9_9BACT</name>
<feature type="transmembrane region" description="Helical" evidence="1">
    <location>
        <begin position="255"/>
        <end position="275"/>
    </location>
</feature>
<sequence>METGLTPVFSFVIMDDSLTFTIIIPVKPAGVVRALERLRQSVDYPAERFEVLVAEGRKPSRQRNLAAAEATGEVLYFLDDDSLTEPGFLQRAARHFADPSVAVVGGPSLTPGTNTLFQRAVGIALASPLGGGGARNRYRAAGTARATSERELILCNLAFRKEIFVTMGGLDERLYPNEENELLDRIAQAGLGLRHDPELAVQRSQRPTLRAFFRQFCGYGRGRGEQTRIAGVRSVVDFLPTLFLAYLLLLPLLPWWPALLPLCIYGAVAAVSSLAGAAGKRLFSAIPWLMVLYPSLHLCYGFGFAKGLLFPRFAQQGGAPADVSLRRVKALGFPWAEHFPEAR</sequence>
<accession>A0A9W6FYG9</accession>
<gene>
    <name evidence="3" type="ORF">GHYDROH2_08850</name>
</gene>
<dbReference type="PANTHER" id="PTHR43685:SF3">
    <property type="entry name" value="SLR2126 PROTEIN"/>
    <property type="match status" value="1"/>
</dbReference>
<dbReference type="SUPFAM" id="SSF53448">
    <property type="entry name" value="Nucleotide-diphospho-sugar transferases"/>
    <property type="match status" value="1"/>
</dbReference>
<dbReference type="GO" id="GO:0016740">
    <property type="term" value="F:transferase activity"/>
    <property type="evidence" value="ECO:0007669"/>
    <property type="project" value="UniProtKB-KW"/>
</dbReference>
<comment type="caution">
    <text evidence="3">The sequence shown here is derived from an EMBL/GenBank/DDBJ whole genome shotgun (WGS) entry which is preliminary data.</text>
</comment>
<dbReference type="Gene3D" id="3.90.550.10">
    <property type="entry name" value="Spore Coat Polysaccharide Biosynthesis Protein SpsA, Chain A"/>
    <property type="match status" value="1"/>
</dbReference>
<feature type="transmembrane region" description="Helical" evidence="1">
    <location>
        <begin position="282"/>
        <end position="303"/>
    </location>
</feature>
<keyword evidence="1" id="KW-1133">Transmembrane helix</keyword>
<proteinExistence type="predicted"/>
<dbReference type="InterPro" id="IPR050834">
    <property type="entry name" value="Glycosyltransf_2"/>
</dbReference>
<dbReference type="PANTHER" id="PTHR43685">
    <property type="entry name" value="GLYCOSYLTRANSFERASE"/>
    <property type="match status" value="1"/>
</dbReference>
<organism evidence="3 4">
    <name type="scientific">Geobacter hydrogenophilus</name>
    <dbReference type="NCBI Taxonomy" id="40983"/>
    <lineage>
        <taxon>Bacteria</taxon>
        <taxon>Pseudomonadati</taxon>
        <taxon>Thermodesulfobacteriota</taxon>
        <taxon>Desulfuromonadia</taxon>
        <taxon>Geobacterales</taxon>
        <taxon>Geobacteraceae</taxon>
        <taxon>Geobacter</taxon>
    </lineage>
</organism>
<dbReference type="EMBL" id="BSDS01000001">
    <property type="protein sequence ID" value="GLI37384.1"/>
    <property type="molecule type" value="Genomic_DNA"/>
</dbReference>
<keyword evidence="3" id="KW-0808">Transferase</keyword>
<dbReference type="Pfam" id="PF00535">
    <property type="entry name" value="Glycos_transf_2"/>
    <property type="match status" value="1"/>
</dbReference>
<evidence type="ECO:0000313" key="4">
    <source>
        <dbReference type="Proteomes" id="UP001144352"/>
    </source>
</evidence>
<dbReference type="InterPro" id="IPR029044">
    <property type="entry name" value="Nucleotide-diphossugar_trans"/>
</dbReference>
<dbReference type="InterPro" id="IPR001173">
    <property type="entry name" value="Glyco_trans_2-like"/>
</dbReference>
<dbReference type="AlphaFoldDB" id="A0A9W6FYG9"/>
<protein>
    <submittedName>
        <fullName evidence="3">Glycosyl transferase family 2</fullName>
    </submittedName>
</protein>